<reference evidence="1" key="2">
    <citation type="submission" date="2021-09" db="EMBL/GenBank/DDBJ databases">
        <authorList>
            <person name="Jia N."/>
            <person name="Wang J."/>
            <person name="Shi W."/>
            <person name="Du L."/>
            <person name="Sun Y."/>
            <person name="Zhan W."/>
            <person name="Jiang J."/>
            <person name="Wang Q."/>
            <person name="Zhang B."/>
            <person name="Ji P."/>
            <person name="Sakyi L.B."/>
            <person name="Cui X."/>
            <person name="Yuan T."/>
            <person name="Jiang B."/>
            <person name="Yang W."/>
            <person name="Lam T.T.-Y."/>
            <person name="Chang Q."/>
            <person name="Ding S."/>
            <person name="Wang X."/>
            <person name="Zhu J."/>
            <person name="Ruan X."/>
            <person name="Zhao L."/>
            <person name="Wei J."/>
            <person name="Que T."/>
            <person name="Du C."/>
            <person name="Cheng J."/>
            <person name="Dai P."/>
            <person name="Han X."/>
            <person name="Huang E."/>
            <person name="Gao Y."/>
            <person name="Liu J."/>
            <person name="Shao H."/>
            <person name="Ye R."/>
            <person name="Li L."/>
            <person name="Wei W."/>
            <person name="Wang X."/>
            <person name="Wang C."/>
            <person name="Huo Q."/>
            <person name="Li W."/>
            <person name="Guo W."/>
            <person name="Chen H."/>
            <person name="Chen S."/>
            <person name="Zhou L."/>
            <person name="Zhou L."/>
            <person name="Ni X."/>
            <person name="Tian J."/>
            <person name="Zhou Y."/>
            <person name="Sheng Y."/>
            <person name="Liu T."/>
            <person name="Pan Y."/>
            <person name="Xia L."/>
            <person name="Li J."/>
            <person name="Zhao F."/>
            <person name="Cao W."/>
        </authorList>
    </citation>
    <scope>NUCLEOTIDE SEQUENCE</scope>
    <source>
        <strain evidence="1">Rmic-2018</strain>
        <tissue evidence="1">Larvae</tissue>
    </source>
</reference>
<evidence type="ECO:0008006" key="4">
    <source>
        <dbReference type="Google" id="ProtNLM"/>
    </source>
</evidence>
<dbReference type="VEuPathDB" id="VectorBase:LOC119182069"/>
<comment type="caution">
    <text evidence="1">The sequence shown here is derived from an EMBL/GenBank/DDBJ whole genome shotgun (WGS) entry which is preliminary data.</text>
</comment>
<evidence type="ECO:0000313" key="2">
    <source>
        <dbReference type="EMBL" id="KAH8032838.1"/>
    </source>
</evidence>
<sequence>MDDAEEAGVEPTVLEEPPVRATTSCAAHDTVGDHSEMFSSGCSSNMINTECDAVSVPTARVTTINDFVLKIKKQLCLLFFRVAEVHKLPHSTAESVFNDFKITFLDIIRTFASVIENNIAMESAGIELRKLLAGEFLEDIFQAASSKYKREQFAKRHLPYVKPEVRDLGAGETFQFVPISGVMRNLMSSENFRDHIELDFSTGAPSPTLHNFRDGCIYKEKLHALLEDGAQYTLFFVLYSDEVEIVNPLGSKRGVHKILVVYFSVVNIHAKYRSQLSSIHVVLVAPYRLVIKHGINVILKPVVDDVSALWMTGFTLWKNSVAVKVRAILVAFSGDNLSMNRLGGFTCSFSRGRPCRFCTSPNSAFNTAFHESDVQVRNLPLHQNHVASAKINRQLGTALYGVKDESPLTDVAYFDVTVQLPPDLMHDVLEGAIPHVLRHILQGLLRSGVIRHSDLDRIRTFVFGAHDKKNKPEEVVKSFLNGQSAYKGTASQKWCLFRFFSLMFADIVPKQNEHWEVYLLLRSIADITFADKIPHDHLAYLQDEIRFFLSSFAALYPGAIIPKLHFLIHYPRLISELGPLKQYWCMRYEAKHQYMKTIAQRNQNFRNICKSIAERHQLLQSFEFSNLEVDRGIQTKRSRQLKLEDLCSYMRKVVSPGIPVWEVGSAEVENLVFKKFDVVILEKQQLPLFGQIRRLYIYCGSLFLLVDVLMTVRFDRHRWSYVVDNTDEQKLVQPFNLPSPQVLDLYFGAELMLRPEIMIVE</sequence>
<name>A0A9J6DM11_RHIMP</name>
<protein>
    <recommendedName>
        <fullName evidence="4">Enspm-3 dr</fullName>
    </recommendedName>
</protein>
<proteinExistence type="predicted"/>
<organism evidence="1 3">
    <name type="scientific">Rhipicephalus microplus</name>
    <name type="common">Cattle tick</name>
    <name type="synonym">Boophilus microplus</name>
    <dbReference type="NCBI Taxonomy" id="6941"/>
    <lineage>
        <taxon>Eukaryota</taxon>
        <taxon>Metazoa</taxon>
        <taxon>Ecdysozoa</taxon>
        <taxon>Arthropoda</taxon>
        <taxon>Chelicerata</taxon>
        <taxon>Arachnida</taxon>
        <taxon>Acari</taxon>
        <taxon>Parasitiformes</taxon>
        <taxon>Ixodida</taxon>
        <taxon>Ixodoidea</taxon>
        <taxon>Ixodidae</taxon>
        <taxon>Rhipicephalinae</taxon>
        <taxon>Rhipicephalus</taxon>
        <taxon>Boophilus</taxon>
    </lineage>
</organism>
<dbReference type="EMBL" id="JABSTU010000004">
    <property type="protein sequence ID" value="KAH8032838.1"/>
    <property type="molecule type" value="Genomic_DNA"/>
</dbReference>
<dbReference type="AlphaFoldDB" id="A0A9J6DM11"/>
<dbReference type="PANTHER" id="PTHR31912">
    <property type="entry name" value="IP13529P"/>
    <property type="match status" value="1"/>
</dbReference>
<evidence type="ECO:0000313" key="1">
    <source>
        <dbReference type="EMBL" id="KAH8023003.1"/>
    </source>
</evidence>
<dbReference type="Proteomes" id="UP000821866">
    <property type="component" value="Chromosome 6"/>
</dbReference>
<gene>
    <name evidence="2" type="ORF">HPB51_003075</name>
    <name evidence="1" type="ORF">HPB51_009607</name>
</gene>
<reference evidence="1" key="1">
    <citation type="journal article" date="2020" name="Cell">
        <title>Large-Scale Comparative Analyses of Tick Genomes Elucidate Their Genetic Diversity and Vector Capacities.</title>
        <authorList>
            <consortium name="Tick Genome and Microbiome Consortium (TIGMIC)"/>
            <person name="Jia N."/>
            <person name="Wang J."/>
            <person name="Shi W."/>
            <person name="Du L."/>
            <person name="Sun Y."/>
            <person name="Zhan W."/>
            <person name="Jiang J.F."/>
            <person name="Wang Q."/>
            <person name="Zhang B."/>
            <person name="Ji P."/>
            <person name="Bell-Sakyi L."/>
            <person name="Cui X.M."/>
            <person name="Yuan T.T."/>
            <person name="Jiang B.G."/>
            <person name="Yang W.F."/>
            <person name="Lam T.T."/>
            <person name="Chang Q.C."/>
            <person name="Ding S.J."/>
            <person name="Wang X.J."/>
            <person name="Zhu J.G."/>
            <person name="Ruan X.D."/>
            <person name="Zhao L."/>
            <person name="Wei J.T."/>
            <person name="Ye R.Z."/>
            <person name="Que T.C."/>
            <person name="Du C.H."/>
            <person name="Zhou Y.H."/>
            <person name="Cheng J.X."/>
            <person name="Dai P.F."/>
            <person name="Guo W.B."/>
            <person name="Han X.H."/>
            <person name="Huang E.J."/>
            <person name="Li L.F."/>
            <person name="Wei W."/>
            <person name="Gao Y.C."/>
            <person name="Liu J.Z."/>
            <person name="Shao H.Z."/>
            <person name="Wang X."/>
            <person name="Wang C.C."/>
            <person name="Yang T.C."/>
            <person name="Huo Q.B."/>
            <person name="Li W."/>
            <person name="Chen H.Y."/>
            <person name="Chen S.E."/>
            <person name="Zhou L.G."/>
            <person name="Ni X.B."/>
            <person name="Tian J.H."/>
            <person name="Sheng Y."/>
            <person name="Liu T."/>
            <person name="Pan Y.S."/>
            <person name="Xia L.Y."/>
            <person name="Li J."/>
            <person name="Zhao F."/>
            <person name="Cao W.C."/>
        </authorList>
    </citation>
    <scope>NUCLEOTIDE SEQUENCE</scope>
    <source>
        <strain evidence="1">Rmic-2018</strain>
    </source>
</reference>
<dbReference type="PANTHER" id="PTHR31912:SF36">
    <property type="entry name" value="C2H2-TYPE DOMAIN-CONTAINING PROTEIN"/>
    <property type="match status" value="1"/>
</dbReference>
<accession>A0A9J6DM11</accession>
<dbReference type="Proteomes" id="UP000821866">
    <property type="component" value="Chromosome 2"/>
</dbReference>
<evidence type="ECO:0000313" key="3">
    <source>
        <dbReference type="Proteomes" id="UP000821866"/>
    </source>
</evidence>
<keyword evidence="3" id="KW-1185">Reference proteome</keyword>
<dbReference type="EMBL" id="JABSTU010000008">
    <property type="protein sequence ID" value="KAH8023003.1"/>
    <property type="molecule type" value="Genomic_DNA"/>
</dbReference>